<accession>A0A315UXA8</accession>
<dbReference type="EMBL" id="NHOQ01002745">
    <property type="protein sequence ID" value="PWA14861.1"/>
    <property type="molecule type" value="Genomic_DNA"/>
</dbReference>
<proteinExistence type="predicted"/>
<dbReference type="Proteomes" id="UP000250572">
    <property type="component" value="Unassembled WGS sequence"/>
</dbReference>
<comment type="caution">
    <text evidence="2">The sequence shown here is derived from an EMBL/GenBank/DDBJ whole genome shotgun (WGS) entry which is preliminary data.</text>
</comment>
<evidence type="ECO:0000313" key="3">
    <source>
        <dbReference type="Proteomes" id="UP000250572"/>
    </source>
</evidence>
<evidence type="ECO:0000256" key="1">
    <source>
        <dbReference type="SAM" id="MobiDB-lite"/>
    </source>
</evidence>
<protein>
    <submittedName>
        <fullName evidence="2">Uncharacterized protein</fullName>
    </submittedName>
</protein>
<sequence>MLAELGLNHGTGQPFVNVLRTGGTACGPTPLFLTHVDAQDLDQPSSIIRTWNVAFPGLSIVPQRVLQGFSVVFCSAPLASAPWTFMRLLAADSAHHATAVRTMSCEQEFGDGAMGVTLTLRLLMHGKEVGSIIGKTFCGASGSYFIQKARRGGKTCGKGCRDRESNSRRGLGPPNVGQRRNCEENTRRGKTFIISLPHPLLLIHVKPACVGLITAAVPILADTLTSRRV</sequence>
<keyword evidence="3" id="KW-1185">Reference proteome</keyword>
<feature type="region of interest" description="Disordered" evidence="1">
    <location>
        <begin position="156"/>
        <end position="183"/>
    </location>
</feature>
<evidence type="ECO:0000313" key="2">
    <source>
        <dbReference type="EMBL" id="PWA14861.1"/>
    </source>
</evidence>
<name>A0A315UXA8_GAMAF</name>
<organism evidence="2 3">
    <name type="scientific">Gambusia affinis</name>
    <name type="common">Western mosquitofish</name>
    <name type="synonym">Heterandria affinis</name>
    <dbReference type="NCBI Taxonomy" id="33528"/>
    <lineage>
        <taxon>Eukaryota</taxon>
        <taxon>Metazoa</taxon>
        <taxon>Chordata</taxon>
        <taxon>Craniata</taxon>
        <taxon>Vertebrata</taxon>
        <taxon>Euteleostomi</taxon>
        <taxon>Actinopterygii</taxon>
        <taxon>Neopterygii</taxon>
        <taxon>Teleostei</taxon>
        <taxon>Neoteleostei</taxon>
        <taxon>Acanthomorphata</taxon>
        <taxon>Ovalentaria</taxon>
        <taxon>Atherinomorphae</taxon>
        <taxon>Cyprinodontiformes</taxon>
        <taxon>Poeciliidae</taxon>
        <taxon>Poeciliinae</taxon>
        <taxon>Gambusia</taxon>
    </lineage>
</organism>
<gene>
    <name evidence="2" type="ORF">CCH79_00019374</name>
</gene>
<dbReference type="AlphaFoldDB" id="A0A315UXA8"/>
<reference evidence="2 3" key="1">
    <citation type="journal article" date="2018" name="G3 (Bethesda)">
        <title>A High-Quality Reference Genome for the Invasive Mosquitofish Gambusia affinis Using a Chicago Library.</title>
        <authorList>
            <person name="Hoffberg S.L."/>
            <person name="Troendle N.J."/>
            <person name="Glenn T.C."/>
            <person name="Mahmud O."/>
            <person name="Louha S."/>
            <person name="Chalopin D."/>
            <person name="Bennetzen J.L."/>
            <person name="Mauricio R."/>
        </authorList>
    </citation>
    <scope>NUCLEOTIDE SEQUENCE [LARGE SCALE GENOMIC DNA]</scope>
    <source>
        <strain evidence="2">NE01/NJP1002.9</strain>
        <tissue evidence="2">Muscle</tissue>
    </source>
</reference>